<evidence type="ECO:0000313" key="2">
    <source>
        <dbReference type="Proteomes" id="UP001597012"/>
    </source>
</evidence>
<comment type="caution">
    <text evidence="1">The sequence shown here is derived from an EMBL/GenBank/DDBJ whole genome shotgun (WGS) entry which is preliminary data.</text>
</comment>
<protein>
    <submittedName>
        <fullName evidence="1">Peptidyl-prolyl cis-trans isomerase</fullName>
    </submittedName>
</protein>
<name>A0ABW3B5E3_9FLAO</name>
<keyword evidence="1" id="KW-0413">Isomerase</keyword>
<dbReference type="RefSeq" id="WP_379934974.1">
    <property type="nucleotide sequence ID" value="NZ_JBHTHY010000011.1"/>
</dbReference>
<evidence type="ECO:0000313" key="1">
    <source>
        <dbReference type="EMBL" id="MFD0798290.1"/>
    </source>
</evidence>
<reference evidence="2" key="1">
    <citation type="journal article" date="2019" name="Int. J. Syst. Evol. Microbiol.">
        <title>The Global Catalogue of Microorganisms (GCM) 10K type strain sequencing project: providing services to taxonomists for standard genome sequencing and annotation.</title>
        <authorList>
            <consortium name="The Broad Institute Genomics Platform"/>
            <consortium name="The Broad Institute Genome Sequencing Center for Infectious Disease"/>
            <person name="Wu L."/>
            <person name="Ma J."/>
        </authorList>
    </citation>
    <scope>NUCLEOTIDE SEQUENCE [LARGE SCALE GENOMIC DNA]</scope>
    <source>
        <strain evidence="2">CCUG 61948</strain>
    </source>
</reference>
<dbReference type="GO" id="GO:0016853">
    <property type="term" value="F:isomerase activity"/>
    <property type="evidence" value="ECO:0007669"/>
    <property type="project" value="UniProtKB-KW"/>
</dbReference>
<gene>
    <name evidence="1" type="ORF">ACFQZJ_12530</name>
</gene>
<dbReference type="Proteomes" id="UP001597012">
    <property type="component" value="Unassembled WGS sequence"/>
</dbReference>
<accession>A0ABW3B5E3</accession>
<dbReference type="EMBL" id="JBHTHY010000011">
    <property type="protein sequence ID" value="MFD0798290.1"/>
    <property type="molecule type" value="Genomic_DNA"/>
</dbReference>
<keyword evidence="2" id="KW-1185">Reference proteome</keyword>
<organism evidence="1 2">
    <name type="scientific">Maribacter chungangensis</name>
    <dbReference type="NCBI Taxonomy" id="1069117"/>
    <lineage>
        <taxon>Bacteria</taxon>
        <taxon>Pseudomonadati</taxon>
        <taxon>Bacteroidota</taxon>
        <taxon>Flavobacteriia</taxon>
        <taxon>Flavobacteriales</taxon>
        <taxon>Flavobacteriaceae</taxon>
        <taxon>Maribacter</taxon>
    </lineage>
</organism>
<sequence length="299" mass="34623">MLSFQTLRKRPVFAHLAAYVLSGFLLGSCSSYFKKNEDIAPLARVGENYLYPADVAVYITDGMSESDSASFVNNYITTWASKQLLLSKAKINLQEDKLRKFDALVADYKTDLYTRAYKEALVSQGSDSLVTTEQLTQFYEEEKANFKLKERIVQLRFVALPKNFLNKEEVSQRLKNFNQEDISYLDSIGVQFKKLHFNDSIWVRASRVLSEIPPINLENQDRYLKKSQFFELEDSIGVYLGKIEEVKDLNDIAPLSFIAPTIKQVLLNRRKINYLRKLETEIIDEAIKDKEFEVYAKEQ</sequence>
<proteinExistence type="predicted"/>